<dbReference type="InterPro" id="IPR001846">
    <property type="entry name" value="VWF_type-D"/>
</dbReference>
<dbReference type="Gene3D" id="2.10.25.10">
    <property type="entry name" value="Laminin"/>
    <property type="match status" value="2"/>
</dbReference>
<dbReference type="SUPFAM" id="SSF57567">
    <property type="entry name" value="Serine protease inhibitors"/>
    <property type="match status" value="2"/>
</dbReference>
<feature type="non-terminal residue" evidence="5">
    <location>
        <position position="1063"/>
    </location>
</feature>
<dbReference type="EMBL" id="JAATIS010004040">
    <property type="protein sequence ID" value="KAG2462466.1"/>
    <property type="molecule type" value="Genomic_DNA"/>
</dbReference>
<gene>
    <name evidence="5" type="primary">Muc5ac</name>
    <name evidence="5" type="ORF">GTO96_0000566</name>
</gene>
<dbReference type="InterPro" id="IPR014853">
    <property type="entry name" value="VWF/SSPO/ZAN-like_Cys-rich_dom"/>
</dbReference>
<dbReference type="GO" id="GO:0005615">
    <property type="term" value="C:extracellular space"/>
    <property type="evidence" value="ECO:0007669"/>
    <property type="project" value="TreeGrafter"/>
</dbReference>
<protein>
    <submittedName>
        <fullName evidence="5">MUC5A protein</fullName>
    </submittedName>
</protein>
<dbReference type="AlphaFoldDB" id="A0A8X8BQ98"/>
<keyword evidence="3" id="KW-0325">Glycoprotein</keyword>
<proteinExistence type="predicted"/>
<name>A0A8X8BQ98_POLSE</name>
<keyword evidence="1" id="KW-0677">Repeat</keyword>
<dbReference type="CDD" id="cd19941">
    <property type="entry name" value="TIL"/>
    <property type="match status" value="2"/>
</dbReference>
<dbReference type="FunFam" id="2.10.25.10:FF:000674">
    <property type="entry name" value="Mucin-2"/>
    <property type="match status" value="1"/>
</dbReference>
<feature type="domain" description="VWFD" evidence="4">
    <location>
        <begin position="422"/>
        <end position="597"/>
    </location>
</feature>
<evidence type="ECO:0000256" key="2">
    <source>
        <dbReference type="ARBA" id="ARBA00023157"/>
    </source>
</evidence>
<evidence type="ECO:0000256" key="3">
    <source>
        <dbReference type="ARBA" id="ARBA00023180"/>
    </source>
</evidence>
<dbReference type="Pfam" id="PF01826">
    <property type="entry name" value="TIL"/>
    <property type="match status" value="2"/>
</dbReference>
<dbReference type="SMART" id="SM00832">
    <property type="entry name" value="C8"/>
    <property type="match status" value="3"/>
</dbReference>
<accession>A0A8X8BQ98</accession>
<dbReference type="Pfam" id="PF08742">
    <property type="entry name" value="C8"/>
    <property type="match status" value="3"/>
</dbReference>
<dbReference type="GO" id="GO:0031012">
    <property type="term" value="C:extracellular matrix"/>
    <property type="evidence" value="ECO:0007669"/>
    <property type="project" value="TreeGrafter"/>
</dbReference>
<feature type="domain" description="VWFD" evidence="4">
    <location>
        <begin position="789"/>
        <end position="959"/>
    </location>
</feature>
<dbReference type="InterPro" id="IPR002919">
    <property type="entry name" value="TIL_dom"/>
</dbReference>
<feature type="domain" description="VWFD" evidence="4">
    <location>
        <begin position="68"/>
        <end position="238"/>
    </location>
</feature>
<dbReference type="Proteomes" id="UP000886611">
    <property type="component" value="Unassembled WGS sequence"/>
</dbReference>
<evidence type="ECO:0000313" key="6">
    <source>
        <dbReference type="Proteomes" id="UP000886611"/>
    </source>
</evidence>
<dbReference type="PROSITE" id="PS51233">
    <property type="entry name" value="VWFD"/>
    <property type="match status" value="3"/>
</dbReference>
<feature type="non-terminal residue" evidence="5">
    <location>
        <position position="1"/>
    </location>
</feature>
<dbReference type="PANTHER" id="PTHR11339:SF408">
    <property type="entry name" value="MUCIN-5B"/>
    <property type="match status" value="1"/>
</dbReference>
<dbReference type="SMART" id="SM00214">
    <property type="entry name" value="VWC"/>
    <property type="match status" value="1"/>
</dbReference>
<dbReference type="PANTHER" id="PTHR11339">
    <property type="entry name" value="EXTRACELLULAR MATRIX GLYCOPROTEIN RELATED"/>
    <property type="match status" value="1"/>
</dbReference>
<evidence type="ECO:0000256" key="1">
    <source>
        <dbReference type="ARBA" id="ARBA00022737"/>
    </source>
</evidence>
<dbReference type="InterPro" id="IPR001007">
    <property type="entry name" value="VWF_dom"/>
</dbReference>
<dbReference type="InterPro" id="IPR036084">
    <property type="entry name" value="Ser_inhib-like_sf"/>
</dbReference>
<reference evidence="5 6" key="1">
    <citation type="journal article" date="2021" name="Cell">
        <title>Tracing the genetic footprints of vertebrate landing in non-teleost ray-finned fishes.</title>
        <authorList>
            <person name="Bi X."/>
            <person name="Wang K."/>
            <person name="Yang L."/>
            <person name="Pan H."/>
            <person name="Jiang H."/>
            <person name="Wei Q."/>
            <person name="Fang M."/>
            <person name="Yu H."/>
            <person name="Zhu C."/>
            <person name="Cai Y."/>
            <person name="He Y."/>
            <person name="Gan X."/>
            <person name="Zeng H."/>
            <person name="Yu D."/>
            <person name="Zhu Y."/>
            <person name="Jiang H."/>
            <person name="Qiu Q."/>
            <person name="Yang H."/>
            <person name="Zhang Y.E."/>
            <person name="Wang W."/>
            <person name="Zhu M."/>
            <person name="He S."/>
            <person name="Zhang G."/>
        </authorList>
    </citation>
    <scope>NUCLEOTIDE SEQUENCE [LARGE SCALE GENOMIC DNA]</scope>
    <source>
        <strain evidence="5">Bchr_013</strain>
    </source>
</reference>
<organism evidence="5 6">
    <name type="scientific">Polypterus senegalus</name>
    <name type="common">Senegal bichir</name>
    <dbReference type="NCBI Taxonomy" id="55291"/>
    <lineage>
        <taxon>Eukaryota</taxon>
        <taxon>Metazoa</taxon>
        <taxon>Chordata</taxon>
        <taxon>Craniata</taxon>
        <taxon>Vertebrata</taxon>
        <taxon>Euteleostomi</taxon>
        <taxon>Actinopterygii</taxon>
        <taxon>Polypteriformes</taxon>
        <taxon>Polypteridae</taxon>
        <taxon>Polypterus</taxon>
    </lineage>
</organism>
<keyword evidence="6" id="KW-1185">Reference proteome</keyword>
<dbReference type="SMART" id="SM00215">
    <property type="entry name" value="VWC_out"/>
    <property type="match status" value="2"/>
</dbReference>
<sequence length="1063" mass="116730">MASKQVKSGSVREKKGSKKIEIHLKKEIIEKYECGVHVTDLAAEYKKKTIFPFNPFYVSARSPAQNNKVCSIWGNFHIKMYDGEVYQFPGTCNYVLTSHCGSNYEDFNIQIRKNVVNEQPKIIHVTMKLDGTVVTVSGDTISVDDKQILLPYNQLGIQIEKSSLYVKIKAKSGVMVTWNGEDALMVEMPEKYMNETCGLCGDFNGIENHGGFYANGIKVTPTEFGNLQKFDGPEETCEDVLPQPTSKNAQNVQPICEQILSSPVFANCIALLSITSFVQACVMDMVDCGKNKTSSCLCHTVSEYSRQCANAGGRPQNWRTAEFCAKKCPQNLIHSECGSPCINTCSHPLQNQLCIKSCSDGCFCPPGMVLDDITKKGCIPLTKCSCTHNGQVYHSGQSYSSNCRSCTCNGGLWTCKDLDCPGTCAVEGGSHITSFDGTQFTFHGDCTYLLSKDHVDNRFAILSEIVKCGLTNTETCLKSVTLSLPTTNTVIMVNPAGEMYVNGILTQLPLNTGNFTAFNPSTFHVIIDTSFGLQLQIQLSPLMQVYVTIDASYKSNTCGLCGNFNNVQTDDFNTASGVTEGTASAFANTWKTMATCPDVLDSYEDPCSQSVENEQFAKRWCSLLSDPSGPFSPCHSVIISTSYEKNCMYDICTYEQSEDSMCAAVSSYVRACAAKGVFLTGWRSTICTKYSTSCPKTMTYSYRMTSCDHTCRSLSEPDFTCSVQFVPVDGCGCKQGTYMNQNGECVQESECPCYNKGSVLLAGEIVSRDGAMCTCKDQKWQCTNLQCHGSCVMQGEGHHLTFDGKRFSFSGNCEYTVAQDYCGINSNNGTFRVITENIPCGSTGTTCSKAIKLFLGKDELRLSEGQYELMKRDVGVDMAYKIMHMGIYVVIETKTGLILMWDKKTSVHIKLSASFKGNVCGLCGNYDGNANNDFTTRSQSLVVNALEFGNGWKVSPNCPDAKVPKDPCTSNPYRKSWALKQCSIIKSKVFAACHPQVDPSPYFDACVYDSCACDSGGDCECFCTSVAAYAAACNEAKVCVSWRKPNLCRKWLLNPTQSVLRMS</sequence>
<keyword evidence="2" id="KW-1015">Disulfide bond</keyword>
<dbReference type="Pfam" id="PF00094">
    <property type="entry name" value="VWD"/>
    <property type="match status" value="3"/>
</dbReference>
<comment type="caution">
    <text evidence="5">The sequence shown here is derived from an EMBL/GenBank/DDBJ whole genome shotgun (WGS) entry which is preliminary data.</text>
</comment>
<evidence type="ECO:0000259" key="4">
    <source>
        <dbReference type="PROSITE" id="PS51233"/>
    </source>
</evidence>
<dbReference type="SMART" id="SM00216">
    <property type="entry name" value="VWD"/>
    <property type="match status" value="3"/>
</dbReference>
<dbReference type="InterPro" id="IPR050780">
    <property type="entry name" value="Mucin_vWF_Thrombospondin_sf"/>
</dbReference>
<evidence type="ECO:0000313" key="5">
    <source>
        <dbReference type="EMBL" id="KAG2462466.1"/>
    </source>
</evidence>